<organism evidence="2 3">
    <name type="scientific">Parasponia andersonii</name>
    <name type="common">Sponia andersonii</name>
    <dbReference type="NCBI Taxonomy" id="3476"/>
    <lineage>
        <taxon>Eukaryota</taxon>
        <taxon>Viridiplantae</taxon>
        <taxon>Streptophyta</taxon>
        <taxon>Embryophyta</taxon>
        <taxon>Tracheophyta</taxon>
        <taxon>Spermatophyta</taxon>
        <taxon>Magnoliopsida</taxon>
        <taxon>eudicotyledons</taxon>
        <taxon>Gunneridae</taxon>
        <taxon>Pentapetalae</taxon>
        <taxon>rosids</taxon>
        <taxon>fabids</taxon>
        <taxon>Rosales</taxon>
        <taxon>Cannabaceae</taxon>
        <taxon>Parasponia</taxon>
    </lineage>
</organism>
<name>A0A2P5ARM5_PARAD</name>
<evidence type="ECO:0000256" key="1">
    <source>
        <dbReference type="SAM" id="MobiDB-lite"/>
    </source>
</evidence>
<protein>
    <submittedName>
        <fullName evidence="2">Uncharacterized protein</fullName>
    </submittedName>
</protein>
<proteinExistence type="predicted"/>
<accession>A0A2P5ARM5</accession>
<gene>
    <name evidence="2" type="ORF">PanWU01x14_306580</name>
</gene>
<dbReference type="AlphaFoldDB" id="A0A2P5ARM5"/>
<sequence length="57" mass="6666">NMSDNKNRNNSGDTSRVDGPKLLMEALISKMRRVKRAEMEQVHERIDKIENSHMEQP</sequence>
<feature type="compositionally biased region" description="Polar residues" evidence="1">
    <location>
        <begin position="1"/>
        <end position="14"/>
    </location>
</feature>
<keyword evidence="3" id="KW-1185">Reference proteome</keyword>
<evidence type="ECO:0000313" key="2">
    <source>
        <dbReference type="EMBL" id="PON39208.1"/>
    </source>
</evidence>
<feature type="non-terminal residue" evidence="2">
    <location>
        <position position="1"/>
    </location>
</feature>
<evidence type="ECO:0000313" key="3">
    <source>
        <dbReference type="Proteomes" id="UP000237105"/>
    </source>
</evidence>
<dbReference type="OrthoDB" id="1702039at2759"/>
<reference evidence="3" key="1">
    <citation type="submission" date="2016-06" db="EMBL/GenBank/DDBJ databases">
        <title>Parallel loss of symbiosis genes in relatives of nitrogen-fixing non-legume Parasponia.</title>
        <authorList>
            <person name="Van Velzen R."/>
            <person name="Holmer R."/>
            <person name="Bu F."/>
            <person name="Rutten L."/>
            <person name="Van Zeijl A."/>
            <person name="Liu W."/>
            <person name="Santuari L."/>
            <person name="Cao Q."/>
            <person name="Sharma T."/>
            <person name="Shen D."/>
            <person name="Roswanjaya Y."/>
            <person name="Wardhani T."/>
            <person name="Kalhor M.S."/>
            <person name="Jansen J."/>
            <person name="Van den Hoogen J."/>
            <person name="Gungor B."/>
            <person name="Hartog M."/>
            <person name="Hontelez J."/>
            <person name="Verver J."/>
            <person name="Yang W.-C."/>
            <person name="Schijlen E."/>
            <person name="Repin R."/>
            <person name="Schilthuizen M."/>
            <person name="Schranz E."/>
            <person name="Heidstra R."/>
            <person name="Miyata K."/>
            <person name="Fedorova E."/>
            <person name="Kohlen W."/>
            <person name="Bisseling T."/>
            <person name="Smit S."/>
            <person name="Geurts R."/>
        </authorList>
    </citation>
    <scope>NUCLEOTIDE SEQUENCE [LARGE SCALE GENOMIC DNA]</scope>
    <source>
        <strain evidence="3">cv. WU1-14</strain>
    </source>
</reference>
<dbReference type="Proteomes" id="UP000237105">
    <property type="component" value="Unassembled WGS sequence"/>
</dbReference>
<dbReference type="EMBL" id="JXTB01000472">
    <property type="protein sequence ID" value="PON39208.1"/>
    <property type="molecule type" value="Genomic_DNA"/>
</dbReference>
<feature type="region of interest" description="Disordered" evidence="1">
    <location>
        <begin position="1"/>
        <end position="21"/>
    </location>
</feature>
<comment type="caution">
    <text evidence="2">The sequence shown here is derived from an EMBL/GenBank/DDBJ whole genome shotgun (WGS) entry which is preliminary data.</text>
</comment>